<dbReference type="EMBL" id="LAZR01056880">
    <property type="protein sequence ID" value="KKK73228.1"/>
    <property type="molecule type" value="Genomic_DNA"/>
</dbReference>
<accession>A0A0F8XW79</accession>
<reference evidence="1" key="1">
    <citation type="journal article" date="2015" name="Nature">
        <title>Complex archaea that bridge the gap between prokaryotes and eukaryotes.</title>
        <authorList>
            <person name="Spang A."/>
            <person name="Saw J.H."/>
            <person name="Jorgensen S.L."/>
            <person name="Zaremba-Niedzwiedzka K."/>
            <person name="Martijn J."/>
            <person name="Lind A.E."/>
            <person name="van Eijk R."/>
            <person name="Schleper C."/>
            <person name="Guy L."/>
            <person name="Ettema T.J."/>
        </authorList>
    </citation>
    <scope>NUCLEOTIDE SEQUENCE</scope>
</reference>
<name>A0A0F8XW79_9ZZZZ</name>
<evidence type="ECO:0000313" key="1">
    <source>
        <dbReference type="EMBL" id="KKK73228.1"/>
    </source>
</evidence>
<sequence length="63" mass="7144">MEMSTKYAKYYALLSVYPANFKAFTEGYIVPVKPKSFVRVDPAIIESERQLNLIKNTATNLGL</sequence>
<dbReference type="AlphaFoldDB" id="A0A0F8XW79"/>
<protein>
    <submittedName>
        <fullName evidence="1">Uncharacterized protein</fullName>
    </submittedName>
</protein>
<organism evidence="1">
    <name type="scientific">marine sediment metagenome</name>
    <dbReference type="NCBI Taxonomy" id="412755"/>
    <lineage>
        <taxon>unclassified sequences</taxon>
        <taxon>metagenomes</taxon>
        <taxon>ecological metagenomes</taxon>
    </lineage>
</organism>
<comment type="caution">
    <text evidence="1">The sequence shown here is derived from an EMBL/GenBank/DDBJ whole genome shotgun (WGS) entry which is preliminary data.</text>
</comment>
<proteinExistence type="predicted"/>
<gene>
    <name evidence="1" type="ORF">LCGC14_2895920</name>
</gene>